<dbReference type="Proteomes" id="UP000078596">
    <property type="component" value="Chromosome"/>
</dbReference>
<keyword evidence="3" id="KW-1185">Reference proteome</keyword>
<feature type="domain" description="Putative Flp pilus-assembly TadG-like N-terminal" evidence="1">
    <location>
        <begin position="3"/>
        <end position="49"/>
    </location>
</feature>
<dbReference type="STRING" id="1860122.A9404_06100"/>
<name>A0A191ZGJ3_9GAMM</name>
<dbReference type="EMBL" id="CP016027">
    <property type="protein sequence ID" value="ANJ67006.1"/>
    <property type="molecule type" value="Genomic_DNA"/>
</dbReference>
<organism evidence="2 3">
    <name type="scientific">Halothiobacillus diazotrophicus</name>
    <dbReference type="NCBI Taxonomy" id="1860122"/>
    <lineage>
        <taxon>Bacteria</taxon>
        <taxon>Pseudomonadati</taxon>
        <taxon>Pseudomonadota</taxon>
        <taxon>Gammaproteobacteria</taxon>
        <taxon>Chromatiales</taxon>
        <taxon>Halothiobacillaceae</taxon>
        <taxon>Halothiobacillus</taxon>
    </lineage>
</organism>
<dbReference type="KEGG" id="haz:A9404_06100"/>
<dbReference type="AlphaFoldDB" id="A0A191ZGJ3"/>
<dbReference type="Pfam" id="PF13400">
    <property type="entry name" value="Tad"/>
    <property type="match status" value="1"/>
</dbReference>
<evidence type="ECO:0000259" key="1">
    <source>
        <dbReference type="Pfam" id="PF13400"/>
    </source>
</evidence>
<sequence length="516" mass="55599">MRGQALVLALVTLVTLVIGVIVLFNTGQTVGKKIQIVNTADAAAYSAAVQQARAFNMISYMNRATIANQVAMAQMVSWYSWTNFAISATHNLKTALRVVGVVLTFFGVGVELQMVANALENVESGLKSGRDIEQTMFKAAAKAISILDGIYARTTQLLANVSSTDVINLASRVVQLNDPNAHIPPEGILILATNARTVNGYIQQYRIPKNGDRSAGADRLTNVVMEARDPFSRARNGNLLGVFHKRGGTDLVNYRNWVGVDTLNFTFSCPVWLCGTTGFPPHAVSFNVPLAWGGGAAVDKKPSSFKSLANKNNGWYGPYRGNGHEYAGQGHYRPYSDATQNGFSGWLALSRPAEGASDKAFIEPNSGAGSFLSNTLSSTVGLPDYVDIQKDKATIPYLNGKNASANGVNHLDVGPRFTVLVEESMNDIRTSSHIPGIGGAPDFDIQDKTVRNKMTALSSAEVYFSRPQTLFPNLVNSHREMGSLFSPYWHARLVETPCVTQIAVAATYGVVGVCIP</sequence>
<proteinExistence type="predicted"/>
<evidence type="ECO:0000313" key="3">
    <source>
        <dbReference type="Proteomes" id="UP000078596"/>
    </source>
</evidence>
<dbReference type="RefSeq" id="WP_066099368.1">
    <property type="nucleotide sequence ID" value="NZ_CP016027.1"/>
</dbReference>
<evidence type="ECO:0000313" key="2">
    <source>
        <dbReference type="EMBL" id="ANJ67006.1"/>
    </source>
</evidence>
<gene>
    <name evidence="2" type="ORF">A9404_06100</name>
</gene>
<protein>
    <recommendedName>
        <fullName evidence="1">Putative Flp pilus-assembly TadG-like N-terminal domain-containing protein</fullName>
    </recommendedName>
</protein>
<reference evidence="2 3" key="1">
    <citation type="submission" date="2016-06" db="EMBL/GenBank/DDBJ databases">
        <title>Insight into the functional genes involving in sulfur oxidation in Pearl River water.</title>
        <authorList>
            <person name="Luo J."/>
            <person name="Tan X."/>
            <person name="Lin W."/>
        </authorList>
    </citation>
    <scope>NUCLEOTIDE SEQUENCE [LARGE SCALE GENOMIC DNA]</scope>
    <source>
        <strain evidence="2 3">LS2</strain>
    </source>
</reference>
<dbReference type="InterPro" id="IPR028087">
    <property type="entry name" value="Tad_N"/>
</dbReference>
<accession>A0A191ZGJ3</accession>